<reference evidence="1" key="1">
    <citation type="journal article" date="2014" name="Front. Microbiol.">
        <title>High frequency of phylogenetically diverse reductive dehalogenase-homologous genes in deep subseafloor sedimentary metagenomes.</title>
        <authorList>
            <person name="Kawai M."/>
            <person name="Futagami T."/>
            <person name="Toyoda A."/>
            <person name="Takaki Y."/>
            <person name="Nishi S."/>
            <person name="Hori S."/>
            <person name="Arai W."/>
            <person name="Tsubouchi T."/>
            <person name="Morono Y."/>
            <person name="Uchiyama I."/>
            <person name="Ito T."/>
            <person name="Fujiyama A."/>
            <person name="Inagaki F."/>
            <person name="Takami H."/>
        </authorList>
    </citation>
    <scope>NUCLEOTIDE SEQUENCE</scope>
    <source>
        <strain evidence="1">Expedition CK06-06</strain>
    </source>
</reference>
<protein>
    <submittedName>
        <fullName evidence="1">Uncharacterized protein</fullName>
    </submittedName>
</protein>
<accession>X0WPD8</accession>
<sequence length="53" mass="6070">MRIRVTKEQYKRRRPAAQVPAFRPEITRTAISSMTLSNDPNAILLKAISKAWS</sequence>
<comment type="caution">
    <text evidence="1">The sequence shown here is derived from an EMBL/GenBank/DDBJ whole genome shotgun (WGS) entry which is preliminary data.</text>
</comment>
<evidence type="ECO:0000313" key="1">
    <source>
        <dbReference type="EMBL" id="GAG14541.1"/>
    </source>
</evidence>
<dbReference type="EMBL" id="BARS01036295">
    <property type="protein sequence ID" value="GAG14541.1"/>
    <property type="molecule type" value="Genomic_DNA"/>
</dbReference>
<gene>
    <name evidence="1" type="ORF">S01H1_55810</name>
</gene>
<organism evidence="1">
    <name type="scientific">marine sediment metagenome</name>
    <dbReference type="NCBI Taxonomy" id="412755"/>
    <lineage>
        <taxon>unclassified sequences</taxon>
        <taxon>metagenomes</taxon>
        <taxon>ecological metagenomes</taxon>
    </lineage>
</organism>
<proteinExistence type="predicted"/>
<name>X0WPD8_9ZZZZ</name>
<dbReference type="AlphaFoldDB" id="X0WPD8"/>